<gene>
    <name evidence="2" type="ORF">FGRAMPH1_01T06199</name>
</gene>
<keyword evidence="4" id="KW-1185">Reference proteome</keyword>
<reference key="3">
    <citation type="submission" date="2014-02" db="EMBL/GenBank/DDBJ databases">
        <title>A revised Fusarium graminearum genomic reference sequence using whole shotgun re-sequencing.</title>
        <authorList>
            <person name="King R."/>
            <person name="Urban M."/>
            <person name="Hassani-Pak K."/>
            <person name="Hammond-Kosack K."/>
        </authorList>
    </citation>
    <scope>NUCLEOTIDE SEQUENCE</scope>
    <source>
        <strain>PH-1</strain>
    </source>
</reference>
<dbReference type="OrthoDB" id="5031568at2759"/>
<keyword evidence="1" id="KW-0812">Transmembrane</keyword>
<reference evidence="2 4" key="4">
    <citation type="journal article" date="2015" name="BMC Genomics">
        <title>The completed genome sequence of the pathogenic ascomycete fungus Fusarium graminearum.</title>
        <authorList>
            <person name="King R."/>
            <person name="Urban M."/>
            <person name="Hammond-Kosack M.C."/>
            <person name="Hassani-Pak K."/>
            <person name="Hammond-Kosack K.E."/>
        </authorList>
    </citation>
    <scope>NUCLEOTIDE SEQUENCE [LARGE SCALE GENOMIC DNA]</scope>
    <source>
        <strain evidence="4">ATCC MYA-4620 / CBS 123657 / FGSC 9075 / NRRL 31084 / PH-1</strain>
        <strain evidence="2">PH-1</strain>
    </source>
</reference>
<dbReference type="EnsemblFungi" id="CEF74904">
    <property type="protein sequence ID" value="CEF74904"/>
    <property type="gene ID" value="FGRRES_12161"/>
</dbReference>
<dbReference type="EMBL" id="HG970332">
    <property type="protein sequence ID" value="CEF74904.1"/>
    <property type="molecule type" value="Genomic_DNA"/>
</dbReference>
<reference evidence="3 4" key="1">
    <citation type="journal article" date="2007" name="Science">
        <title>The Fusarium graminearum genome reveals a link between localized polymorphism and pathogen specialization.</title>
        <authorList>
            <person name="Cuomo C.A."/>
            <person name="Gueldener U."/>
            <person name="Xu J.-R."/>
            <person name="Trail F."/>
            <person name="Turgeon B.G."/>
            <person name="Di Pietro A."/>
            <person name="Walton J.D."/>
            <person name="Ma L.-J."/>
            <person name="Baker S.E."/>
            <person name="Rep M."/>
            <person name="Adam G."/>
            <person name="Antoniw J."/>
            <person name="Baldwin T."/>
            <person name="Calvo S.E."/>
            <person name="Chang Y.-L."/>
            <person name="DeCaprio D."/>
            <person name="Gale L.R."/>
            <person name="Gnerre S."/>
            <person name="Goswami R.S."/>
            <person name="Hammond-Kosack K."/>
            <person name="Harris L.J."/>
            <person name="Hilburn K."/>
            <person name="Kennell J.C."/>
            <person name="Kroken S."/>
            <person name="Magnuson J.K."/>
            <person name="Mannhaupt G."/>
            <person name="Mauceli E.W."/>
            <person name="Mewes H.-W."/>
            <person name="Mitterbauer R."/>
            <person name="Muehlbauer G."/>
            <person name="Muensterkoetter M."/>
            <person name="Nelson D."/>
            <person name="O'Donnell K."/>
            <person name="Ouellet T."/>
            <person name="Qi W."/>
            <person name="Quesneville H."/>
            <person name="Roncero M.I.G."/>
            <person name="Seong K.-Y."/>
            <person name="Tetko I.V."/>
            <person name="Urban M."/>
            <person name="Waalwijk C."/>
            <person name="Ward T.J."/>
            <person name="Yao J."/>
            <person name="Birren B.W."/>
            <person name="Kistler H.C."/>
        </authorList>
    </citation>
    <scope>NUCLEOTIDE SEQUENCE [LARGE SCALE GENOMIC DNA]</scope>
    <source>
        <strain evidence="4">ATCC MYA-4620 / CBS 123657 / FGSC 9075 / NRRL 31084 / PH-1</strain>
        <strain evidence="3">PH-1 / ATCC MYA-4620 / FGSC 9075 / NRRL 31084</strain>
    </source>
</reference>
<sequence>MAPAPNVPAKLEAVTSAPTIEFLQRRNQVLQRREQEPYEFLRVIGTHVFCLGFVVCVALGPAYFIYRKNKKKMVPASQQQDDEDTACIHVRKNELFDIKGRYVFGRRLLAILERMNTGALLGVILAGQNMNISINSGSS</sequence>
<dbReference type="AlphaFoldDB" id="I1S5P0"/>
<protein>
    <submittedName>
        <fullName evidence="2">Chromosome 1, complete genome</fullName>
    </submittedName>
</protein>
<feature type="transmembrane region" description="Helical" evidence="1">
    <location>
        <begin position="44"/>
        <end position="66"/>
    </location>
</feature>
<evidence type="ECO:0000313" key="2">
    <source>
        <dbReference type="EMBL" id="CEF74904.1"/>
    </source>
</evidence>
<dbReference type="VEuPathDB" id="FungiDB:FGRAMPH1_01G06199"/>
<dbReference type="Proteomes" id="UP000070720">
    <property type="component" value="Chromosome 1"/>
</dbReference>
<dbReference type="RefSeq" id="XP_011318524.1">
    <property type="nucleotide sequence ID" value="XM_011320222.1"/>
</dbReference>
<reference evidence="3" key="5">
    <citation type="submission" date="2017-01" db="UniProtKB">
        <authorList>
            <consortium name="EnsemblFungi"/>
        </authorList>
    </citation>
    <scope>IDENTIFICATION</scope>
    <source>
        <strain evidence="3">PH-1 / ATCC MYA-4620 / FGSC 9075 / NRRL 31084</strain>
    </source>
</reference>
<evidence type="ECO:0000256" key="1">
    <source>
        <dbReference type="SAM" id="Phobius"/>
    </source>
</evidence>
<reference evidence="3 4" key="2">
    <citation type="journal article" date="2010" name="Nature">
        <title>Comparative genomics reveals mobile pathogenicity chromosomes in Fusarium.</title>
        <authorList>
            <person name="Ma L.J."/>
            <person name="van der Does H.C."/>
            <person name="Borkovich K.A."/>
            <person name="Coleman J.J."/>
            <person name="Daboussi M.J."/>
            <person name="Di Pietro A."/>
            <person name="Dufresne M."/>
            <person name="Freitag M."/>
            <person name="Grabherr M."/>
            <person name="Henrissat B."/>
            <person name="Houterman P.M."/>
            <person name="Kang S."/>
            <person name="Shim W.B."/>
            <person name="Woloshuk C."/>
            <person name="Xie X."/>
            <person name="Xu J.R."/>
            <person name="Antoniw J."/>
            <person name="Baker S.E."/>
            <person name="Bluhm B.H."/>
            <person name="Breakspear A."/>
            <person name="Brown D.W."/>
            <person name="Butchko R.A."/>
            <person name="Chapman S."/>
            <person name="Coulson R."/>
            <person name="Coutinho P.M."/>
            <person name="Danchin E.G."/>
            <person name="Diener A."/>
            <person name="Gale L.R."/>
            <person name="Gardiner D.M."/>
            <person name="Goff S."/>
            <person name="Hammond-Kosack K.E."/>
            <person name="Hilburn K."/>
            <person name="Hua-Van A."/>
            <person name="Jonkers W."/>
            <person name="Kazan K."/>
            <person name="Kodira C.D."/>
            <person name="Koehrsen M."/>
            <person name="Kumar L."/>
            <person name="Lee Y.H."/>
            <person name="Li L."/>
            <person name="Manners J.M."/>
            <person name="Miranda-Saavedra D."/>
            <person name="Mukherjee M."/>
            <person name="Park G."/>
            <person name="Park J."/>
            <person name="Park S.Y."/>
            <person name="Proctor R.H."/>
            <person name="Regev A."/>
            <person name="Ruiz-Roldan M.C."/>
            <person name="Sain D."/>
            <person name="Sakthikumar S."/>
            <person name="Sykes S."/>
            <person name="Schwartz D.C."/>
            <person name="Turgeon B.G."/>
            <person name="Wapinski I."/>
            <person name="Yoder O."/>
            <person name="Young S."/>
            <person name="Zeng Q."/>
            <person name="Zhou S."/>
            <person name="Galagan J."/>
            <person name="Cuomo C.A."/>
            <person name="Kistler H.C."/>
            <person name="Rep M."/>
        </authorList>
    </citation>
    <scope>GENOME REANNOTATION</scope>
    <source>
        <strain evidence="4">ATCC MYA-4620 / CBS 123657 / FGSC 9075 / NRRL 31084 / PH-1</strain>
        <strain evidence="3">PH-1 / ATCC MYA-4620 / FGSC 9075 / NRRL 31084</strain>
    </source>
</reference>
<keyword evidence="1" id="KW-0472">Membrane</keyword>
<dbReference type="InParanoid" id="I1S5P0"/>
<evidence type="ECO:0000313" key="4">
    <source>
        <dbReference type="Proteomes" id="UP000070720"/>
    </source>
</evidence>
<evidence type="ECO:0000313" key="3">
    <source>
        <dbReference type="EnsemblFungi" id="CEF74904"/>
    </source>
</evidence>
<dbReference type="KEGG" id="fgr:FGSG_12161"/>
<proteinExistence type="predicted"/>
<organism evidence="3">
    <name type="scientific">Gibberella zeae (strain ATCC MYA-4620 / CBS 123657 / FGSC 9075 / NRRL 31084 / PH-1)</name>
    <name type="common">Wheat head blight fungus</name>
    <name type="synonym">Fusarium graminearum</name>
    <dbReference type="NCBI Taxonomy" id="229533"/>
    <lineage>
        <taxon>Eukaryota</taxon>
        <taxon>Fungi</taxon>
        <taxon>Dikarya</taxon>
        <taxon>Ascomycota</taxon>
        <taxon>Pezizomycotina</taxon>
        <taxon>Sordariomycetes</taxon>
        <taxon>Hypocreomycetidae</taxon>
        <taxon>Hypocreales</taxon>
        <taxon>Nectriaceae</taxon>
        <taxon>Fusarium</taxon>
    </lineage>
</organism>
<dbReference type="HOGENOM" id="CLU_1845275_0_0_1"/>
<keyword evidence="1" id="KW-1133">Transmembrane helix</keyword>
<name>I1S5P0_GIBZE</name>
<accession>I1S5P0</accession>